<reference evidence="2" key="1">
    <citation type="submission" date="2020-05" db="EMBL/GenBank/DDBJ databases">
        <authorList>
            <person name="Chiriac C."/>
            <person name="Salcher M."/>
            <person name="Ghai R."/>
            <person name="Kavagutti S V."/>
        </authorList>
    </citation>
    <scope>NUCLEOTIDE SEQUENCE</scope>
</reference>
<feature type="region of interest" description="Disordered" evidence="1">
    <location>
        <begin position="63"/>
        <end position="92"/>
    </location>
</feature>
<gene>
    <name evidence="2" type="ORF">UFOVP71_20</name>
</gene>
<accession>A0A6J5T9I9</accession>
<evidence type="ECO:0000256" key="1">
    <source>
        <dbReference type="SAM" id="MobiDB-lite"/>
    </source>
</evidence>
<feature type="compositionally biased region" description="Polar residues" evidence="1">
    <location>
        <begin position="182"/>
        <end position="191"/>
    </location>
</feature>
<organism evidence="2">
    <name type="scientific">uncultured Caudovirales phage</name>
    <dbReference type="NCBI Taxonomy" id="2100421"/>
    <lineage>
        <taxon>Viruses</taxon>
        <taxon>Duplodnaviria</taxon>
        <taxon>Heunggongvirae</taxon>
        <taxon>Uroviricota</taxon>
        <taxon>Caudoviricetes</taxon>
        <taxon>Peduoviridae</taxon>
        <taxon>Maltschvirus</taxon>
        <taxon>Maltschvirus maltsch</taxon>
    </lineage>
</organism>
<feature type="compositionally biased region" description="Acidic residues" evidence="1">
    <location>
        <begin position="125"/>
        <end position="156"/>
    </location>
</feature>
<feature type="region of interest" description="Disordered" evidence="1">
    <location>
        <begin position="124"/>
        <end position="261"/>
    </location>
</feature>
<proteinExistence type="predicted"/>
<name>A0A6J5T9I9_9CAUD</name>
<dbReference type="EMBL" id="LR797824">
    <property type="protein sequence ID" value="CAB4241482.1"/>
    <property type="molecule type" value="Genomic_DNA"/>
</dbReference>
<protein>
    <submittedName>
        <fullName evidence="2">Uncharacterized protein</fullName>
    </submittedName>
</protein>
<sequence>MSKTVLEQALDHLLNKEEDKASALLHDYYVGIGRQVYEDIMADDIDFNDEDRHGIHTSVDEVEADLTEEGEDEEATADLETEMNPEEAEPVDADAGDMADAMMDVESALAKLKAEFEQMVGGEEMGAEEAPTDDFASDTGEEGEEQFAPESIEEALELQKVANPSNTEGQAAGAGTGYANGVTGTTNTTSPVAKRNPMMARPATNFAGGAAQGVPSGTTPAKAPASKDLGMTTRPAVSKVAKPGVAPGREAGSSPSDLPRG</sequence>
<evidence type="ECO:0000313" key="2">
    <source>
        <dbReference type="EMBL" id="CAB4241482.1"/>
    </source>
</evidence>